<dbReference type="SMART" id="SM00066">
    <property type="entry name" value="GAL4"/>
    <property type="match status" value="1"/>
</dbReference>
<organism evidence="9 10">
    <name type="scientific">Aspergillus arachidicola</name>
    <dbReference type="NCBI Taxonomy" id="656916"/>
    <lineage>
        <taxon>Eukaryota</taxon>
        <taxon>Fungi</taxon>
        <taxon>Dikarya</taxon>
        <taxon>Ascomycota</taxon>
        <taxon>Pezizomycotina</taxon>
        <taxon>Eurotiomycetes</taxon>
        <taxon>Eurotiomycetidae</taxon>
        <taxon>Eurotiales</taxon>
        <taxon>Aspergillaceae</taxon>
        <taxon>Aspergillus</taxon>
        <taxon>Aspergillus subgen. Circumdati</taxon>
    </lineage>
</organism>
<keyword evidence="3" id="KW-0862">Zinc</keyword>
<evidence type="ECO:0000313" key="9">
    <source>
        <dbReference type="EMBL" id="PIG82257.1"/>
    </source>
</evidence>
<dbReference type="PANTHER" id="PTHR47540:SF1">
    <property type="entry name" value="ACTIVATOR OF STRESS GENES 1-RELATED"/>
    <property type="match status" value="1"/>
</dbReference>
<dbReference type="STRING" id="656916.A0A2G7FNN8"/>
<dbReference type="EMBL" id="NEXV01000528">
    <property type="protein sequence ID" value="PIG82257.1"/>
    <property type="molecule type" value="Genomic_DNA"/>
</dbReference>
<keyword evidence="5" id="KW-0238">DNA-binding</keyword>
<comment type="subcellular location">
    <subcellularLocation>
        <location evidence="1">Nucleus</location>
    </subcellularLocation>
</comment>
<dbReference type="AlphaFoldDB" id="A0A2G7FNN8"/>
<evidence type="ECO:0000256" key="5">
    <source>
        <dbReference type="ARBA" id="ARBA00023125"/>
    </source>
</evidence>
<dbReference type="CDD" id="cd12148">
    <property type="entry name" value="fungal_TF_MHR"/>
    <property type="match status" value="1"/>
</dbReference>
<dbReference type="PROSITE" id="PS50048">
    <property type="entry name" value="ZN2_CY6_FUNGAL_2"/>
    <property type="match status" value="1"/>
</dbReference>
<gene>
    <name evidence="9" type="ORF">AARAC_000006</name>
</gene>
<name>A0A2G7FNN8_9EURO</name>
<evidence type="ECO:0000256" key="7">
    <source>
        <dbReference type="ARBA" id="ARBA00023242"/>
    </source>
</evidence>
<evidence type="ECO:0000256" key="2">
    <source>
        <dbReference type="ARBA" id="ARBA00022723"/>
    </source>
</evidence>
<evidence type="ECO:0000256" key="1">
    <source>
        <dbReference type="ARBA" id="ARBA00004123"/>
    </source>
</evidence>
<evidence type="ECO:0000256" key="3">
    <source>
        <dbReference type="ARBA" id="ARBA00022833"/>
    </source>
</evidence>
<dbReference type="SUPFAM" id="SSF57701">
    <property type="entry name" value="Zn2/Cys6 DNA-binding domain"/>
    <property type="match status" value="1"/>
</dbReference>
<dbReference type="GO" id="GO:0000981">
    <property type="term" value="F:DNA-binding transcription factor activity, RNA polymerase II-specific"/>
    <property type="evidence" value="ECO:0007669"/>
    <property type="project" value="InterPro"/>
</dbReference>
<dbReference type="InterPro" id="IPR036864">
    <property type="entry name" value="Zn2-C6_fun-type_DNA-bd_sf"/>
</dbReference>
<keyword evidence="6" id="KW-0804">Transcription</keyword>
<keyword evidence="2" id="KW-0479">Metal-binding</keyword>
<dbReference type="Gene3D" id="4.10.240.10">
    <property type="entry name" value="Zn(2)-C6 fungal-type DNA-binding domain"/>
    <property type="match status" value="1"/>
</dbReference>
<sequence length="691" mass="77773">MLTQINSPACQRKTDLSMDPALDPLNTPKRRRVSKACDQCRRWKIKCDGLSPCTHCRVYEQNCTYEAPSRRPKSVAQHVHQLEARLQKAERLLRIVDATLSFEKPEADPMTHLQMSSPTARATNVATISPRPDISPCTGFRNSTDRKKLPTVPLRKPVFHEAGLDIRKSLPSKEVAYQLLRFALEDACALQKFVHEPSFYAMVEQMYNMPSELLQQNHPHSLALLFAALALGSHFSNELPLNLSQDSFTQILGGRSNWLGLALRLLNTVEDHDILSLQSLCFIAIFFQSSAQLEKCYYYTGLALRSAVALGFHRPEIDAHDLVTRETQKRVFWTIWRLDIYSSTMLDIPSLLSINDVCQSYAQPIMDNYATGGIDANSGKDPTTVITGVNMHIALTAILPAVMRHRKVFQSLTAGSSTDVEGLIRKSGMRSIEKKLREWYQNLPNELRPGFQGSVQTERIRQLLRIAYAYVQMALYEPLLELTSRTASSYIDPLILSYLKLYYTVTRNLVSAGYSIHRTKVINYSARSTMVSTTYAAIKSLTVFILKIPASSATKGVVLREAFEGKAIIEELAPKSSLATEYLQKLNVTMSQFQNMTQLPSNILSLWPSSPRNMAVIRQPGSSDTLQPRAPGTEPVPVFSFSGESRSMCEPNLCYDWTEDPGISEESLFTIMVPPWPNLEDMIQCQWSTVL</sequence>
<evidence type="ECO:0000256" key="6">
    <source>
        <dbReference type="ARBA" id="ARBA00023163"/>
    </source>
</evidence>
<dbReference type="GO" id="GO:0005634">
    <property type="term" value="C:nucleus"/>
    <property type="evidence" value="ECO:0007669"/>
    <property type="project" value="UniProtKB-SubCell"/>
</dbReference>
<reference evidence="9 10" key="1">
    <citation type="submission" date="2017-05" db="EMBL/GenBank/DDBJ databases">
        <title>Genome sequence for an aflatoxigenic pathogen of Argentinian peanut, Aspergillus arachidicola.</title>
        <authorList>
            <person name="Moore G."/>
            <person name="Beltz S.B."/>
            <person name="Mack B.M."/>
        </authorList>
    </citation>
    <scope>NUCLEOTIDE SEQUENCE [LARGE SCALE GENOMIC DNA]</scope>
    <source>
        <strain evidence="9 10">CBS 117610</strain>
    </source>
</reference>
<keyword evidence="10" id="KW-1185">Reference proteome</keyword>
<dbReference type="InterPro" id="IPR051711">
    <property type="entry name" value="Stress_Response_Reg"/>
</dbReference>
<comment type="caution">
    <text evidence="9">The sequence shown here is derived from an EMBL/GenBank/DDBJ whole genome shotgun (WGS) entry which is preliminary data.</text>
</comment>
<dbReference type="Proteomes" id="UP000231358">
    <property type="component" value="Unassembled WGS sequence"/>
</dbReference>
<dbReference type="InterPro" id="IPR001138">
    <property type="entry name" value="Zn2Cys6_DnaBD"/>
</dbReference>
<dbReference type="SMART" id="SM00906">
    <property type="entry name" value="Fungal_trans"/>
    <property type="match status" value="1"/>
</dbReference>
<dbReference type="PANTHER" id="PTHR47540">
    <property type="entry name" value="THIAMINE REPRESSIBLE GENES REGULATORY PROTEIN THI5"/>
    <property type="match status" value="1"/>
</dbReference>
<evidence type="ECO:0000259" key="8">
    <source>
        <dbReference type="PROSITE" id="PS50048"/>
    </source>
</evidence>
<dbReference type="GO" id="GO:0043565">
    <property type="term" value="F:sequence-specific DNA binding"/>
    <property type="evidence" value="ECO:0007669"/>
    <property type="project" value="TreeGrafter"/>
</dbReference>
<dbReference type="Pfam" id="PF00172">
    <property type="entry name" value="Zn_clus"/>
    <property type="match status" value="1"/>
</dbReference>
<dbReference type="PROSITE" id="PS00463">
    <property type="entry name" value="ZN2_CY6_FUNGAL_1"/>
    <property type="match status" value="1"/>
</dbReference>
<feature type="domain" description="Zn(2)-C6 fungal-type" evidence="8">
    <location>
        <begin position="36"/>
        <end position="65"/>
    </location>
</feature>
<evidence type="ECO:0000256" key="4">
    <source>
        <dbReference type="ARBA" id="ARBA00023015"/>
    </source>
</evidence>
<dbReference type="GO" id="GO:0006351">
    <property type="term" value="P:DNA-templated transcription"/>
    <property type="evidence" value="ECO:0007669"/>
    <property type="project" value="InterPro"/>
</dbReference>
<evidence type="ECO:0000313" key="10">
    <source>
        <dbReference type="Proteomes" id="UP000231358"/>
    </source>
</evidence>
<accession>A0A2G7FNN8</accession>
<dbReference type="CDD" id="cd00067">
    <property type="entry name" value="GAL4"/>
    <property type="match status" value="1"/>
</dbReference>
<dbReference type="Pfam" id="PF04082">
    <property type="entry name" value="Fungal_trans"/>
    <property type="match status" value="1"/>
</dbReference>
<keyword evidence="4" id="KW-0805">Transcription regulation</keyword>
<dbReference type="GO" id="GO:0045944">
    <property type="term" value="P:positive regulation of transcription by RNA polymerase II"/>
    <property type="evidence" value="ECO:0007669"/>
    <property type="project" value="TreeGrafter"/>
</dbReference>
<protein>
    <recommendedName>
        <fullName evidence="8">Zn(2)-C6 fungal-type domain-containing protein</fullName>
    </recommendedName>
</protein>
<keyword evidence="7" id="KW-0539">Nucleus</keyword>
<proteinExistence type="predicted"/>
<dbReference type="InterPro" id="IPR007219">
    <property type="entry name" value="XnlR_reg_dom"/>
</dbReference>
<dbReference type="GO" id="GO:0008270">
    <property type="term" value="F:zinc ion binding"/>
    <property type="evidence" value="ECO:0007669"/>
    <property type="project" value="InterPro"/>
</dbReference>